<dbReference type="PROSITE" id="PS51257">
    <property type="entry name" value="PROKAR_LIPOPROTEIN"/>
    <property type="match status" value="1"/>
</dbReference>
<dbReference type="InterPro" id="IPR015943">
    <property type="entry name" value="WD40/YVTN_repeat-like_dom_sf"/>
</dbReference>
<accession>A0ABW6KJM0</accession>
<dbReference type="PANTHER" id="PTHR12106:SF27">
    <property type="entry name" value="SORTILIN-RELATED RECEPTOR"/>
    <property type="match status" value="1"/>
</dbReference>
<feature type="chain" id="PRO_5046952574" evidence="2">
    <location>
        <begin position="21"/>
        <end position="340"/>
    </location>
</feature>
<evidence type="ECO:0000313" key="4">
    <source>
        <dbReference type="Proteomes" id="UP001601059"/>
    </source>
</evidence>
<reference evidence="3 4" key="1">
    <citation type="submission" date="2024-08" db="EMBL/GenBank/DDBJ databases">
        <title>Two novel Cytobacillus novel species.</title>
        <authorList>
            <person name="Liu G."/>
        </authorList>
    </citation>
    <scope>NUCLEOTIDE SEQUENCE [LARGE SCALE GENOMIC DNA]</scope>
    <source>
        <strain evidence="3 4">FJAT-54145</strain>
    </source>
</reference>
<keyword evidence="4" id="KW-1185">Reference proteome</keyword>
<name>A0ABW6KJM0_9BACI</name>
<evidence type="ECO:0000256" key="1">
    <source>
        <dbReference type="SAM" id="MobiDB-lite"/>
    </source>
</evidence>
<dbReference type="Proteomes" id="UP001601059">
    <property type="component" value="Unassembled WGS sequence"/>
</dbReference>
<organism evidence="3 4">
    <name type="scientific">Cytobacillus spartinae</name>
    <dbReference type="NCBI Taxonomy" id="3299023"/>
    <lineage>
        <taxon>Bacteria</taxon>
        <taxon>Bacillati</taxon>
        <taxon>Bacillota</taxon>
        <taxon>Bacilli</taxon>
        <taxon>Bacillales</taxon>
        <taxon>Bacillaceae</taxon>
        <taxon>Cytobacillus</taxon>
    </lineage>
</organism>
<gene>
    <name evidence="3" type="ORF">ACFYKX_20955</name>
</gene>
<dbReference type="RefSeq" id="WP_389363265.1">
    <property type="nucleotide sequence ID" value="NZ_JBIACK010000013.1"/>
</dbReference>
<keyword evidence="2" id="KW-0732">Signal</keyword>
<dbReference type="Gene3D" id="2.130.10.10">
    <property type="entry name" value="YVTN repeat-like/Quinoprotein amine dehydrogenase"/>
    <property type="match status" value="1"/>
</dbReference>
<dbReference type="PANTHER" id="PTHR12106">
    <property type="entry name" value="SORTILIN RELATED"/>
    <property type="match status" value="1"/>
</dbReference>
<dbReference type="EMBL" id="JBIACK010000013">
    <property type="protein sequence ID" value="MFE8703053.1"/>
    <property type="molecule type" value="Genomic_DNA"/>
</dbReference>
<comment type="caution">
    <text evidence="3">The sequence shown here is derived from an EMBL/GenBank/DDBJ whole genome shotgun (WGS) entry which is preliminary data.</text>
</comment>
<evidence type="ECO:0000313" key="3">
    <source>
        <dbReference type="EMBL" id="MFE8703053.1"/>
    </source>
</evidence>
<protein>
    <submittedName>
        <fullName evidence="3">F510_1955 family glycosylhydrolase</fullName>
    </submittedName>
</protein>
<dbReference type="InterPro" id="IPR050310">
    <property type="entry name" value="VPS10-sortilin"/>
</dbReference>
<evidence type="ECO:0000256" key="2">
    <source>
        <dbReference type="SAM" id="SignalP"/>
    </source>
</evidence>
<sequence length="340" mass="37613">MKKSLTIALLGLILALTACGQEEDTLEQETAEKPKTEENQQETEENNAEKNAQSEKETTSIVKNEFFEPFKGTIEHVHGLGYVGNQGVAFFASHDGLKLFDGNEWYKTKKENNDYMGFNATANGFYSSGHPGADSSLPNPIGIQKSYDFGKSLESIALEGEVDFHLMGVGYDNNVIFVKSPHKSSIMEENKFYISEDEGSSWREVPAKGLNGEIISLAVHPNDENLMAAAGKEGIFLSSNKGEEFRLLTNGAHGTSIFFTKGSLIYGAYNEEPMLIKRSLTDQSEKEIKLPELNQDAVLYFAVNPQNEKEMIFISFNGDIYLTVDGATSWQLIADDGNLK</sequence>
<dbReference type="SUPFAM" id="SSF110296">
    <property type="entry name" value="Oligoxyloglucan reducing end-specific cellobiohydrolase"/>
    <property type="match status" value="1"/>
</dbReference>
<proteinExistence type="predicted"/>
<feature type="signal peptide" evidence="2">
    <location>
        <begin position="1"/>
        <end position="20"/>
    </location>
</feature>
<dbReference type="InterPro" id="IPR054817">
    <property type="entry name" value="Glycosyl_F510_1955-like"/>
</dbReference>
<feature type="region of interest" description="Disordered" evidence="1">
    <location>
        <begin position="23"/>
        <end position="58"/>
    </location>
</feature>
<dbReference type="NCBIfam" id="NF045728">
    <property type="entry name" value="glycosyl_F510_1955"/>
    <property type="match status" value="1"/>
</dbReference>